<dbReference type="InterPro" id="IPR052579">
    <property type="entry name" value="Zinc_finger_SWIM"/>
</dbReference>
<dbReference type="Proteomes" id="UP000688947">
    <property type="component" value="Unassembled WGS sequence"/>
</dbReference>
<dbReference type="EMBL" id="JAENGZ010000046">
    <property type="protein sequence ID" value="KAG6971809.1"/>
    <property type="molecule type" value="Genomic_DNA"/>
</dbReference>
<sequence>MVTKVKEKRRGYATAEERLEAVLRGICEGRGNRASVFVDDVKTAQTITLQTRQMRCWFKAFPEAMLVDAMHNTNEWRYKLFSFMVNDVYSHSQYVYHSPMENESAECLTYAIGSFKFQNTMWEKIKVIVIDKDVGELGVLEKQFPGVRIILCHFHLKKYIRTEMVK</sequence>
<dbReference type="InterPro" id="IPR048324">
    <property type="entry name" value="ZSWIM1-3_RNaseH-like"/>
</dbReference>
<evidence type="ECO:0000259" key="1">
    <source>
        <dbReference type="Pfam" id="PF21056"/>
    </source>
</evidence>
<accession>A0A8T1UYQ7</accession>
<feature type="non-terminal residue" evidence="2">
    <location>
        <position position="1"/>
    </location>
</feature>
<proteinExistence type="predicted"/>
<dbReference type="VEuPathDB" id="FungiDB:PC110_g20901"/>
<organism evidence="2 3">
    <name type="scientific">Phytophthora cactorum</name>
    <dbReference type="NCBI Taxonomy" id="29920"/>
    <lineage>
        <taxon>Eukaryota</taxon>
        <taxon>Sar</taxon>
        <taxon>Stramenopiles</taxon>
        <taxon>Oomycota</taxon>
        <taxon>Peronosporomycetes</taxon>
        <taxon>Peronosporales</taxon>
        <taxon>Peronosporaceae</taxon>
        <taxon>Phytophthora</taxon>
    </lineage>
</organism>
<reference evidence="2" key="1">
    <citation type="submission" date="2021-01" db="EMBL/GenBank/DDBJ databases">
        <title>Phytophthora aleatoria, a newly-described species from Pinus radiata is distinct from Phytophthora cactorum isolates based on comparative genomics.</title>
        <authorList>
            <person name="Mcdougal R."/>
            <person name="Panda P."/>
            <person name="Williams N."/>
            <person name="Studholme D.J."/>
        </authorList>
    </citation>
    <scope>NUCLEOTIDE SEQUENCE</scope>
    <source>
        <strain evidence="2">NZFS 3830</strain>
    </source>
</reference>
<protein>
    <recommendedName>
        <fullName evidence="1">ZSWIM1/3 RNaseH-like domain-containing protein</fullName>
    </recommendedName>
</protein>
<dbReference type="Pfam" id="PF21056">
    <property type="entry name" value="ZSWIM1-3_RNaseH-like"/>
    <property type="match status" value="1"/>
</dbReference>
<dbReference type="OrthoDB" id="126007at2759"/>
<dbReference type="PANTHER" id="PTHR31569:SF4">
    <property type="entry name" value="SWIM-TYPE DOMAIN-CONTAINING PROTEIN"/>
    <property type="match status" value="1"/>
</dbReference>
<name>A0A8T1UYQ7_9STRA</name>
<feature type="domain" description="ZSWIM1/3 RNaseH-like" evidence="1">
    <location>
        <begin position="27"/>
        <end position="149"/>
    </location>
</feature>
<dbReference type="PANTHER" id="PTHR31569">
    <property type="entry name" value="SWIM-TYPE DOMAIN-CONTAINING PROTEIN"/>
    <property type="match status" value="1"/>
</dbReference>
<comment type="caution">
    <text evidence="2">The sequence shown here is derived from an EMBL/GenBank/DDBJ whole genome shotgun (WGS) entry which is preliminary data.</text>
</comment>
<dbReference type="AlphaFoldDB" id="A0A8T1UYQ7"/>
<gene>
    <name evidence="2" type="ORF">JG687_00001809</name>
</gene>
<evidence type="ECO:0000313" key="2">
    <source>
        <dbReference type="EMBL" id="KAG6971809.1"/>
    </source>
</evidence>
<evidence type="ECO:0000313" key="3">
    <source>
        <dbReference type="Proteomes" id="UP000688947"/>
    </source>
</evidence>